<keyword evidence="3" id="KW-0255">Endonuclease</keyword>
<dbReference type="InterPro" id="IPR052906">
    <property type="entry name" value="Type_IV_Methyl-Rstrct_Enzyme"/>
</dbReference>
<feature type="domain" description="Restriction endonuclease type IV Mrr" evidence="1">
    <location>
        <begin position="157"/>
        <end position="272"/>
    </location>
</feature>
<dbReference type="GO" id="GO:0015666">
    <property type="term" value="F:restriction endodeoxyribonuclease activity"/>
    <property type="evidence" value="ECO:0007669"/>
    <property type="project" value="TreeGrafter"/>
</dbReference>
<evidence type="ECO:0000259" key="2">
    <source>
        <dbReference type="Pfam" id="PF14338"/>
    </source>
</evidence>
<dbReference type="SUPFAM" id="SSF52980">
    <property type="entry name" value="Restriction endonuclease-like"/>
    <property type="match status" value="1"/>
</dbReference>
<sequence>MELPKYHQTFIPILEVLNSVEVINSRELARKVRDGYYSQLPKELLDKKTSSGANVLVDRILWGKSYLKMGKFVTYPKRGLVKITDKGMLAFNNGKLLLSDLQNDPDFINHRSLVQSKKNNKLDLVTIDIDNASPQDLIDNGFSTIETEVKTELLDKLKEIDPYFFEKVILILLKRMGYGDFIETSKSGDGGIDGIINEDKLGLEKIYTQAKRYTENKVREKDIRNFIGAMSGDTTKGVFITTSTFDEAAIKKAREAHHTIILIDGLKLVDLMHQYNVGVQVKIMYEIKELDNDFFEGE</sequence>
<keyword evidence="3" id="KW-0540">Nuclease</keyword>
<gene>
    <name evidence="3" type="primary">mrr</name>
    <name evidence="3" type="ORF">NBRC110019_15550</name>
</gene>
<evidence type="ECO:0000313" key="3">
    <source>
        <dbReference type="EMBL" id="GLB52515.1"/>
    </source>
</evidence>
<organism evidence="3 4">
    <name type="scientific">Neptunitalea chrysea</name>
    <dbReference type="NCBI Taxonomy" id="1647581"/>
    <lineage>
        <taxon>Bacteria</taxon>
        <taxon>Pseudomonadati</taxon>
        <taxon>Bacteroidota</taxon>
        <taxon>Flavobacteriia</taxon>
        <taxon>Flavobacteriales</taxon>
        <taxon>Flavobacteriaceae</taxon>
        <taxon>Neptunitalea</taxon>
    </lineage>
</organism>
<dbReference type="AlphaFoldDB" id="A0A9W6B6J7"/>
<dbReference type="Pfam" id="PF14338">
    <property type="entry name" value="Mrr_N"/>
    <property type="match status" value="1"/>
</dbReference>
<dbReference type="Proteomes" id="UP001143545">
    <property type="component" value="Unassembled WGS sequence"/>
</dbReference>
<comment type="caution">
    <text evidence="3">The sequence shown here is derived from an EMBL/GenBank/DDBJ whole genome shotgun (WGS) entry which is preliminary data.</text>
</comment>
<reference evidence="3" key="1">
    <citation type="submission" date="2022-07" db="EMBL/GenBank/DDBJ databases">
        <title>Taxonomy of Novel Oxalotrophic and Methylotrophic Bacteria.</title>
        <authorList>
            <person name="Sahin N."/>
            <person name="Tani A."/>
        </authorList>
    </citation>
    <scope>NUCLEOTIDE SEQUENCE</scope>
    <source>
        <strain evidence="3">AM327</strain>
    </source>
</reference>
<dbReference type="InterPro" id="IPR007560">
    <property type="entry name" value="Restrct_endonuc_IV_Mrr"/>
</dbReference>
<dbReference type="InterPro" id="IPR011335">
    <property type="entry name" value="Restrct_endonuc-II-like"/>
</dbReference>
<dbReference type="RefSeq" id="WP_281753838.1">
    <property type="nucleotide sequence ID" value="NZ_BRVP01000009.1"/>
</dbReference>
<dbReference type="InterPro" id="IPR011856">
    <property type="entry name" value="tRNA_endonuc-like_dom_sf"/>
</dbReference>
<keyword evidence="4" id="KW-1185">Reference proteome</keyword>
<dbReference type="GO" id="GO:0003677">
    <property type="term" value="F:DNA binding"/>
    <property type="evidence" value="ECO:0007669"/>
    <property type="project" value="InterPro"/>
</dbReference>
<name>A0A9W6B6J7_9FLAO</name>
<evidence type="ECO:0000313" key="4">
    <source>
        <dbReference type="Proteomes" id="UP001143545"/>
    </source>
</evidence>
<evidence type="ECO:0000259" key="1">
    <source>
        <dbReference type="Pfam" id="PF04471"/>
    </source>
</evidence>
<feature type="domain" description="Restriction system protein Mrr-like N-terminal" evidence="2">
    <location>
        <begin position="6"/>
        <end position="89"/>
    </location>
</feature>
<dbReference type="Pfam" id="PF04471">
    <property type="entry name" value="Mrr_cat"/>
    <property type="match status" value="1"/>
</dbReference>
<dbReference type="Gene3D" id="3.40.1350.10">
    <property type="match status" value="1"/>
</dbReference>
<dbReference type="GO" id="GO:0009307">
    <property type="term" value="P:DNA restriction-modification system"/>
    <property type="evidence" value="ECO:0007669"/>
    <property type="project" value="InterPro"/>
</dbReference>
<dbReference type="InterPro" id="IPR025745">
    <property type="entry name" value="Mrr-like_N_dom"/>
</dbReference>
<protein>
    <submittedName>
        <fullName evidence="3">Restriction endonuclease</fullName>
    </submittedName>
</protein>
<dbReference type="PANTHER" id="PTHR30015:SF7">
    <property type="entry name" value="TYPE IV METHYL-DIRECTED RESTRICTION ENZYME ECOKMRR"/>
    <property type="match status" value="1"/>
</dbReference>
<keyword evidence="3" id="KW-0378">Hydrolase</keyword>
<dbReference type="EMBL" id="BRVP01000009">
    <property type="protein sequence ID" value="GLB52515.1"/>
    <property type="molecule type" value="Genomic_DNA"/>
</dbReference>
<dbReference type="PANTHER" id="PTHR30015">
    <property type="entry name" value="MRR RESTRICTION SYSTEM PROTEIN"/>
    <property type="match status" value="1"/>
</dbReference>
<accession>A0A9W6B6J7</accession>
<proteinExistence type="predicted"/>